<reference evidence="3 4" key="1">
    <citation type="submission" date="2017-06" db="EMBL/GenBank/DDBJ databases">
        <authorList>
            <person name="Kim H.J."/>
            <person name="Triplett B.A."/>
        </authorList>
    </citation>
    <scope>NUCLEOTIDE SEQUENCE [LARGE SCALE GENOMIC DNA]</scope>
    <source>
        <strain evidence="3 4">DSM 25597</strain>
    </source>
</reference>
<dbReference type="Proteomes" id="UP000198379">
    <property type="component" value="Unassembled WGS sequence"/>
</dbReference>
<keyword evidence="4" id="KW-1185">Reference proteome</keyword>
<feature type="transmembrane region" description="Helical" evidence="2">
    <location>
        <begin position="585"/>
        <end position="602"/>
    </location>
</feature>
<feature type="transmembrane region" description="Helical" evidence="2">
    <location>
        <begin position="317"/>
        <end position="335"/>
    </location>
</feature>
<feature type="transmembrane region" description="Helical" evidence="2">
    <location>
        <begin position="525"/>
        <end position="545"/>
    </location>
</feature>
<dbReference type="InterPro" id="IPR019286">
    <property type="entry name" value="DUF2339_TM"/>
</dbReference>
<feature type="transmembrane region" description="Helical" evidence="2">
    <location>
        <begin position="777"/>
        <end position="794"/>
    </location>
</feature>
<dbReference type="PIRSF" id="PIRSF035905">
    <property type="entry name" value="UCP035905_mp"/>
    <property type="match status" value="1"/>
</dbReference>
<accession>A0A239B222</accession>
<feature type="transmembrane region" description="Helical" evidence="2">
    <location>
        <begin position="688"/>
        <end position="711"/>
    </location>
</feature>
<keyword evidence="2" id="KW-1133">Transmembrane helix</keyword>
<evidence type="ECO:0000256" key="2">
    <source>
        <dbReference type="SAM" id="Phobius"/>
    </source>
</evidence>
<feature type="transmembrane region" description="Helical" evidence="2">
    <location>
        <begin position="428"/>
        <end position="444"/>
    </location>
</feature>
<dbReference type="PANTHER" id="PTHR38434">
    <property type="entry name" value="BLL2549 PROTEIN"/>
    <property type="match status" value="1"/>
</dbReference>
<feature type="transmembrane region" description="Helical" evidence="2">
    <location>
        <begin position="488"/>
        <end position="509"/>
    </location>
</feature>
<feature type="transmembrane region" description="Helical" evidence="2">
    <location>
        <begin position="747"/>
        <end position="765"/>
    </location>
</feature>
<feature type="compositionally biased region" description="Basic and acidic residues" evidence="1">
    <location>
        <begin position="46"/>
        <end position="59"/>
    </location>
</feature>
<feature type="transmembrane region" description="Helical" evidence="2">
    <location>
        <begin position="215"/>
        <end position="232"/>
    </location>
</feature>
<name>A0A239B222_9FLAO</name>
<feature type="transmembrane region" description="Helical" evidence="2">
    <location>
        <begin position="130"/>
        <end position="147"/>
    </location>
</feature>
<keyword evidence="2" id="KW-0812">Transmembrane</keyword>
<dbReference type="OrthoDB" id="666059at2"/>
<dbReference type="Pfam" id="PF10101">
    <property type="entry name" value="DUF2339"/>
    <property type="match status" value="1"/>
</dbReference>
<dbReference type="InterPro" id="IPR014600">
    <property type="entry name" value="UCP035905_mem"/>
</dbReference>
<evidence type="ECO:0000313" key="3">
    <source>
        <dbReference type="EMBL" id="SNS01253.1"/>
    </source>
</evidence>
<evidence type="ECO:0000256" key="1">
    <source>
        <dbReference type="SAM" id="MobiDB-lite"/>
    </source>
</evidence>
<proteinExistence type="predicted"/>
<feature type="transmembrane region" description="Helical" evidence="2">
    <location>
        <begin position="288"/>
        <end position="305"/>
    </location>
</feature>
<organism evidence="3 4">
    <name type="scientific">Dokdonia pacifica</name>
    <dbReference type="NCBI Taxonomy" id="1627892"/>
    <lineage>
        <taxon>Bacteria</taxon>
        <taxon>Pseudomonadati</taxon>
        <taxon>Bacteroidota</taxon>
        <taxon>Flavobacteriia</taxon>
        <taxon>Flavobacteriales</taxon>
        <taxon>Flavobacteriaceae</taxon>
        <taxon>Dokdonia</taxon>
    </lineage>
</organism>
<feature type="transmembrane region" description="Helical" evidence="2">
    <location>
        <begin position="189"/>
        <end position="209"/>
    </location>
</feature>
<feature type="transmembrane region" description="Helical" evidence="2">
    <location>
        <begin position="347"/>
        <end position="366"/>
    </location>
</feature>
<feature type="transmembrane region" description="Helical" evidence="2">
    <location>
        <begin position="378"/>
        <end position="395"/>
    </location>
</feature>
<feature type="transmembrane region" description="Helical" evidence="2">
    <location>
        <begin position="655"/>
        <end position="676"/>
    </location>
</feature>
<keyword evidence="2" id="KW-0472">Membrane</keyword>
<feature type="transmembrane region" description="Helical" evidence="2">
    <location>
        <begin position="159"/>
        <end position="177"/>
    </location>
</feature>
<protein>
    <submittedName>
        <fullName evidence="3">Predicted membrane protein</fullName>
    </submittedName>
</protein>
<feature type="transmembrane region" description="Helical" evidence="2">
    <location>
        <begin position="262"/>
        <end position="281"/>
    </location>
</feature>
<gene>
    <name evidence="3" type="ORF">SAMN06265376_105254</name>
</gene>
<dbReference type="AlphaFoldDB" id="A0A239B222"/>
<feature type="transmembrane region" description="Helical" evidence="2">
    <location>
        <begin position="451"/>
        <end position="468"/>
    </location>
</feature>
<sequence>MTENQHKINQLFSAVERLLKKQESISSDITLLRNEIQKIQDDELKNETRKEFRQEEEKTITPSPSVNEPIREKEVVTPPILDQTKEKEEIIYMSSHERFKEEKSAQKTIVSKSKTPKSKNDLEKFIGENLINKIGIAITVIGVALGTKYSIENDLVSPLTRIILGYLAGIGLLGFGIKLKKKYENYSAVLVSGAIAIMYFITFSAYNFYQLIPQTMAFVLMVIFTIFSVIAAINYNKQIIAHIGLVGAYAIPFLLSDGSGRVGVLYSYMAIINIGILIISFKKYWKPLYYSSFGLTWLIVLVWFATEYLTDKHFSLALTFITIFFVTFYLTFLAYKLIKNEKFGIENIILLLINSFIFYGLGYAILSDHETGKELVGLFTLCNAVIHFIVSVVIYRKKLADKNLFYLIAGLVLVFITITIPVQLDGNWVTLLWAAEAILLFWIGRTKQIPVYEKLSYIVMAIAFLSLIQDWGNAYDFYGYSEEKNMPIFNIHFFTYLFVIGVFGGIHFLNNNKKYIPAFGTKNQLSAIISFAIPALIIFISYIAIRLEISMYWDQVLENSTISSNDNSTNYFGNHKNYSIKSFKAIWIINYSLVFFSILAFLNLKKIKSKSLTYISLGLMTLMIFGFLFRSLYEISELRETYLDQTLSEYYPRGLFYIGIRYVSFVFVAITLFLCYRSIRQDFVQKKLDIPFNILLHVAILWIASSELIHWMDIGESEQSYKLGLSILWGIYALLLIILGIWKKKQYLRIMAIVLFAITLIKLFAYDIAHLNTISKTIVFVSLGVLLLIISFLYNKYKNKIANETTD</sequence>
<feature type="transmembrane region" description="Helical" evidence="2">
    <location>
        <begin position="404"/>
        <end position="422"/>
    </location>
</feature>
<feature type="transmembrane region" description="Helical" evidence="2">
    <location>
        <begin position="723"/>
        <end position="742"/>
    </location>
</feature>
<evidence type="ECO:0000313" key="4">
    <source>
        <dbReference type="Proteomes" id="UP000198379"/>
    </source>
</evidence>
<dbReference type="RefSeq" id="WP_089372503.1">
    <property type="nucleotide sequence ID" value="NZ_BMEP01000006.1"/>
</dbReference>
<dbReference type="EMBL" id="FZNY01000005">
    <property type="protein sequence ID" value="SNS01253.1"/>
    <property type="molecule type" value="Genomic_DNA"/>
</dbReference>
<dbReference type="PANTHER" id="PTHR38434:SF1">
    <property type="entry name" value="BLL2549 PROTEIN"/>
    <property type="match status" value="1"/>
</dbReference>
<feature type="transmembrane region" description="Helical" evidence="2">
    <location>
        <begin position="614"/>
        <end position="635"/>
    </location>
</feature>
<feature type="transmembrane region" description="Helical" evidence="2">
    <location>
        <begin position="239"/>
        <end position="256"/>
    </location>
</feature>
<feature type="region of interest" description="Disordered" evidence="1">
    <location>
        <begin position="46"/>
        <end position="66"/>
    </location>
</feature>